<evidence type="ECO:0008006" key="6">
    <source>
        <dbReference type="Google" id="ProtNLM"/>
    </source>
</evidence>
<dbReference type="AlphaFoldDB" id="A0A7M4D518"/>
<feature type="transmembrane region" description="Helical" evidence="1">
    <location>
        <begin position="12"/>
        <end position="30"/>
    </location>
</feature>
<evidence type="ECO:0000313" key="3">
    <source>
        <dbReference type="EMBL" id="MVB06952.1"/>
    </source>
</evidence>
<reference evidence="2 5" key="2">
    <citation type="submission" date="2019-12" db="EMBL/GenBank/DDBJ databases">
        <title>Draft genome sequence of Labilibaculum sp. strain 44 isolated from deep waters of Black Sea.</title>
        <authorList>
            <person name="Yadav S."/>
            <person name="Villanueva L."/>
        </authorList>
    </citation>
    <scope>NUCLEOTIDE SEQUENCE [LARGE SCALE GENOMIC DNA]</scope>
    <source>
        <strain evidence="2 5">44</strain>
    </source>
</reference>
<feature type="transmembrane region" description="Helical" evidence="1">
    <location>
        <begin position="141"/>
        <end position="165"/>
    </location>
</feature>
<protein>
    <recommendedName>
        <fullName evidence="6">Beta-carotene 15,15'-monooxygenase</fullName>
    </recommendedName>
</protein>
<gene>
    <name evidence="3" type="ORF">DWB62_007975</name>
    <name evidence="2" type="ORF">GNY23_07975</name>
</gene>
<name>A0A7M4D518_9BACT</name>
<keyword evidence="1" id="KW-0472">Membrane</keyword>
<keyword evidence="1" id="KW-0812">Transmembrane</keyword>
<sequence length="325" mass="36892">MLLKTIKGRHSILLILMPVVIVLLWMGALLHSESLTAGQNQMPLYELLLFLTGGNNFVLNLIACLLLILIAYGMVRLNEQYIFIRQRTDLPAFVFALIATGTVSLGGMHPSLFAAFLLFLSVDRVFKIYQGTATLSNSFDAGFLVGLASLFYLFAGVYIFWFWMALAVLGYLRGKEILAGLTGFIVPVFFVVAWYIWNDNLTELLNTIRNLFSSKNSLGVVSVFQYSYWGILGFLVILSSLYMLNVYEEKKISSRKYFIILLSFFLVSALSFVFFRGAGVEQYFISIIPVTYIASHYFVFQKHFWIGECLFYILVISSILIHFIG</sequence>
<dbReference type="Proteomes" id="UP000285951">
    <property type="component" value="Unassembled WGS sequence"/>
</dbReference>
<feature type="transmembrane region" description="Helical" evidence="1">
    <location>
        <begin position="177"/>
        <end position="197"/>
    </location>
</feature>
<dbReference type="Proteomes" id="UP000462449">
    <property type="component" value="Unassembled WGS sequence"/>
</dbReference>
<reference evidence="3 4" key="1">
    <citation type="submission" date="2019-11" db="EMBL/GenBank/DDBJ databases">
        <title>Draft genome sequence of Labilibaculum sp. strain SYP isolated from Black Sea.</title>
        <authorList>
            <person name="Yadav S."/>
            <person name="Villanueva L."/>
        </authorList>
    </citation>
    <scope>NUCLEOTIDE SEQUENCE [LARGE SCALE GENOMIC DNA]</scope>
    <source>
        <strain evidence="3 4">44</strain>
    </source>
</reference>
<feature type="transmembrane region" description="Helical" evidence="1">
    <location>
        <begin position="93"/>
        <end position="121"/>
    </location>
</feature>
<keyword evidence="1" id="KW-1133">Transmembrane helix</keyword>
<evidence type="ECO:0000313" key="2">
    <source>
        <dbReference type="EMBL" id="MUP37747.1"/>
    </source>
</evidence>
<evidence type="ECO:0000256" key="1">
    <source>
        <dbReference type="SAM" id="Phobius"/>
    </source>
</evidence>
<feature type="transmembrane region" description="Helical" evidence="1">
    <location>
        <begin position="50"/>
        <end position="72"/>
    </location>
</feature>
<feature type="transmembrane region" description="Helical" evidence="1">
    <location>
        <begin position="226"/>
        <end position="245"/>
    </location>
</feature>
<evidence type="ECO:0000313" key="5">
    <source>
        <dbReference type="Proteomes" id="UP000462449"/>
    </source>
</evidence>
<dbReference type="OrthoDB" id="1115611at2"/>
<keyword evidence="4" id="KW-1185">Reference proteome</keyword>
<feature type="transmembrane region" description="Helical" evidence="1">
    <location>
        <begin position="283"/>
        <end position="300"/>
    </location>
</feature>
<dbReference type="EMBL" id="QTZN02000014">
    <property type="protein sequence ID" value="MVB06952.1"/>
    <property type="molecule type" value="Genomic_DNA"/>
</dbReference>
<proteinExistence type="predicted"/>
<accession>A0A7M4D518</accession>
<dbReference type="EMBL" id="WOTW01000014">
    <property type="protein sequence ID" value="MUP37747.1"/>
    <property type="molecule type" value="Genomic_DNA"/>
</dbReference>
<feature type="transmembrane region" description="Helical" evidence="1">
    <location>
        <begin position="257"/>
        <end position="277"/>
    </location>
</feature>
<evidence type="ECO:0000313" key="4">
    <source>
        <dbReference type="Proteomes" id="UP000285951"/>
    </source>
</evidence>
<organism evidence="2 5">
    <name type="scientific">Labilibaculum euxinus</name>
    <dbReference type="NCBI Taxonomy" id="2686357"/>
    <lineage>
        <taxon>Bacteria</taxon>
        <taxon>Pseudomonadati</taxon>
        <taxon>Bacteroidota</taxon>
        <taxon>Bacteroidia</taxon>
        <taxon>Marinilabiliales</taxon>
        <taxon>Marinifilaceae</taxon>
        <taxon>Labilibaculum</taxon>
    </lineage>
</organism>
<dbReference type="InterPro" id="IPR045625">
    <property type="entry name" value="DUF6427"/>
</dbReference>
<dbReference type="Pfam" id="PF19992">
    <property type="entry name" value="DUF6427"/>
    <property type="match status" value="1"/>
</dbReference>
<comment type="caution">
    <text evidence="2">The sequence shown here is derived from an EMBL/GenBank/DDBJ whole genome shotgun (WGS) entry which is preliminary data.</text>
</comment>
<feature type="transmembrane region" description="Helical" evidence="1">
    <location>
        <begin position="305"/>
        <end position="324"/>
    </location>
</feature>
<dbReference type="RefSeq" id="WP_156195495.1">
    <property type="nucleotide sequence ID" value="NZ_QTZN02000014.1"/>
</dbReference>